<gene>
    <name evidence="1" type="ORF">Sjap_023926</name>
</gene>
<name>A0AAP0HL08_9MAGN</name>
<dbReference type="EMBL" id="JBBNAE010000010">
    <property type="protein sequence ID" value="KAK9090749.1"/>
    <property type="molecule type" value="Genomic_DNA"/>
</dbReference>
<dbReference type="Proteomes" id="UP001417504">
    <property type="component" value="Unassembled WGS sequence"/>
</dbReference>
<keyword evidence="2" id="KW-1185">Reference proteome</keyword>
<organism evidence="1 2">
    <name type="scientific">Stephania japonica</name>
    <dbReference type="NCBI Taxonomy" id="461633"/>
    <lineage>
        <taxon>Eukaryota</taxon>
        <taxon>Viridiplantae</taxon>
        <taxon>Streptophyta</taxon>
        <taxon>Embryophyta</taxon>
        <taxon>Tracheophyta</taxon>
        <taxon>Spermatophyta</taxon>
        <taxon>Magnoliopsida</taxon>
        <taxon>Ranunculales</taxon>
        <taxon>Menispermaceae</taxon>
        <taxon>Menispermoideae</taxon>
        <taxon>Cissampelideae</taxon>
        <taxon>Stephania</taxon>
    </lineage>
</organism>
<protein>
    <submittedName>
        <fullName evidence="1">Uncharacterized protein</fullName>
    </submittedName>
</protein>
<dbReference type="AlphaFoldDB" id="A0AAP0HL08"/>
<reference evidence="1 2" key="1">
    <citation type="submission" date="2024-01" db="EMBL/GenBank/DDBJ databases">
        <title>Genome assemblies of Stephania.</title>
        <authorList>
            <person name="Yang L."/>
        </authorList>
    </citation>
    <scope>NUCLEOTIDE SEQUENCE [LARGE SCALE GENOMIC DNA]</scope>
    <source>
        <strain evidence="1">QJT</strain>
        <tissue evidence="1">Leaf</tissue>
    </source>
</reference>
<evidence type="ECO:0000313" key="2">
    <source>
        <dbReference type="Proteomes" id="UP001417504"/>
    </source>
</evidence>
<comment type="caution">
    <text evidence="1">The sequence shown here is derived from an EMBL/GenBank/DDBJ whole genome shotgun (WGS) entry which is preliminary data.</text>
</comment>
<proteinExistence type="predicted"/>
<evidence type="ECO:0000313" key="1">
    <source>
        <dbReference type="EMBL" id="KAK9090749.1"/>
    </source>
</evidence>
<sequence length="70" mass="7694">MAQKRSSPIDLRSKISPLAFTICASTMLSATRPYFLIKAPYPPPLKCPPKPTEVPIPAGKPWIELFSAIL</sequence>
<accession>A0AAP0HL08</accession>